<evidence type="ECO:0000313" key="2">
    <source>
        <dbReference type="EMBL" id="GAA3723262.1"/>
    </source>
</evidence>
<proteinExistence type="predicted"/>
<accession>A0ABP7ER11</accession>
<keyword evidence="3" id="KW-1185">Reference proteome</keyword>
<dbReference type="RefSeq" id="WP_344702360.1">
    <property type="nucleotide sequence ID" value="NZ_BAABCK010000021.1"/>
</dbReference>
<organism evidence="2 3">
    <name type="scientific">Salinicoccus jeotgali</name>
    <dbReference type="NCBI Taxonomy" id="381634"/>
    <lineage>
        <taxon>Bacteria</taxon>
        <taxon>Bacillati</taxon>
        <taxon>Bacillota</taxon>
        <taxon>Bacilli</taxon>
        <taxon>Bacillales</taxon>
        <taxon>Staphylococcaceae</taxon>
        <taxon>Salinicoccus</taxon>
    </lineage>
</organism>
<name>A0ABP7ER11_9STAP</name>
<keyword evidence="1" id="KW-1133">Transmembrane helix</keyword>
<sequence>MMEGILLFSGVIAGITLGIVEVLKRTQRMPKNYLPLISVLIGAGLGALTIFVPELGAELSMGGRVVAGLISGLMATGAWEVASKREGQTQGPRNVRK</sequence>
<evidence type="ECO:0000313" key="3">
    <source>
        <dbReference type="Proteomes" id="UP001500920"/>
    </source>
</evidence>
<reference evidence="3" key="1">
    <citation type="journal article" date="2019" name="Int. J. Syst. Evol. Microbiol.">
        <title>The Global Catalogue of Microorganisms (GCM) 10K type strain sequencing project: providing services to taxonomists for standard genome sequencing and annotation.</title>
        <authorList>
            <consortium name="The Broad Institute Genomics Platform"/>
            <consortium name="The Broad Institute Genome Sequencing Center for Infectious Disease"/>
            <person name="Wu L."/>
            <person name="Ma J."/>
        </authorList>
    </citation>
    <scope>NUCLEOTIDE SEQUENCE [LARGE SCALE GENOMIC DNA]</scope>
    <source>
        <strain evidence="3">JCM 16981</strain>
    </source>
</reference>
<keyword evidence="1" id="KW-0812">Transmembrane</keyword>
<feature type="transmembrane region" description="Helical" evidence="1">
    <location>
        <begin position="6"/>
        <end position="23"/>
    </location>
</feature>
<dbReference type="EMBL" id="BAABCK010000021">
    <property type="protein sequence ID" value="GAA3723262.1"/>
    <property type="molecule type" value="Genomic_DNA"/>
</dbReference>
<evidence type="ECO:0000256" key="1">
    <source>
        <dbReference type="SAM" id="Phobius"/>
    </source>
</evidence>
<feature type="transmembrane region" description="Helical" evidence="1">
    <location>
        <begin position="35"/>
        <end position="53"/>
    </location>
</feature>
<gene>
    <name evidence="2" type="ORF">GCM10022378_11730</name>
</gene>
<dbReference type="Proteomes" id="UP001500920">
    <property type="component" value="Unassembled WGS sequence"/>
</dbReference>
<protein>
    <recommendedName>
        <fullName evidence="4">Holin</fullName>
    </recommendedName>
</protein>
<dbReference type="Pfam" id="PF06946">
    <property type="entry name" value="Phage_holin_5_1"/>
    <property type="match status" value="1"/>
</dbReference>
<keyword evidence="1" id="KW-0472">Membrane</keyword>
<evidence type="ECO:0008006" key="4">
    <source>
        <dbReference type="Google" id="ProtNLM"/>
    </source>
</evidence>
<feature type="transmembrane region" description="Helical" evidence="1">
    <location>
        <begin position="65"/>
        <end position="82"/>
    </location>
</feature>
<comment type="caution">
    <text evidence="2">The sequence shown here is derived from an EMBL/GenBank/DDBJ whole genome shotgun (WGS) entry which is preliminary data.</text>
</comment>
<dbReference type="InterPro" id="IPR009708">
    <property type="entry name" value="Phage_A118_holin/antiholin"/>
</dbReference>